<dbReference type="Gene3D" id="3.40.50.20">
    <property type="match status" value="1"/>
</dbReference>
<dbReference type="AlphaFoldDB" id="A0A1L3GLX5"/>
<dbReference type="Gene3D" id="3.30.470.20">
    <property type="entry name" value="ATP-grasp fold, B domain"/>
    <property type="match status" value="1"/>
</dbReference>
<dbReference type="GO" id="GO:0046872">
    <property type="term" value="F:metal ion binding"/>
    <property type="evidence" value="ECO:0007669"/>
    <property type="project" value="InterPro"/>
</dbReference>
<name>A0A1L3GLX5_9BACT</name>
<dbReference type="OrthoDB" id="5372487at2"/>
<accession>A0A1L3GLX5</accession>
<feature type="domain" description="ATP-grasp" evidence="2">
    <location>
        <begin position="119"/>
        <end position="310"/>
    </location>
</feature>
<organism evidence="3 4">
    <name type="scientific">Syntrophotalea acetylenivorans</name>
    <dbReference type="NCBI Taxonomy" id="1842532"/>
    <lineage>
        <taxon>Bacteria</taxon>
        <taxon>Pseudomonadati</taxon>
        <taxon>Thermodesulfobacteriota</taxon>
        <taxon>Desulfuromonadia</taxon>
        <taxon>Desulfuromonadales</taxon>
        <taxon>Syntrophotaleaceae</taxon>
        <taxon>Syntrophotalea</taxon>
    </lineage>
</organism>
<evidence type="ECO:0000259" key="2">
    <source>
        <dbReference type="PROSITE" id="PS50975"/>
    </source>
</evidence>
<dbReference type="PROSITE" id="PS50975">
    <property type="entry name" value="ATP_GRASP"/>
    <property type="match status" value="1"/>
</dbReference>
<dbReference type="InterPro" id="IPR011761">
    <property type="entry name" value="ATP-grasp"/>
</dbReference>
<gene>
    <name evidence="3" type="ORF">A7E78_03215</name>
</gene>
<sequence length="409" mass="47600">MLKPALVLSDHTVALGVIRSLGRMGVPIVLFCYREGDMAHHSRYVKEIVQVPHPEKYEHQFIDIIVQQRARFGGSFLIPCSDETLVAVSRHKERLEEHFVVACPDQEIVSRYIDKKNTYPLAESAGVPVPRTFVPTSVEDVESYAVGIEFPYLVKPSQGHLFYKRFKRKMIPVKNREEMIAVYRLAAENNLEVMLQEIIPGGDDAVVNYNAYTWQGQALTEFTSRHIRNAPYLWGSPRVALSEWIPEVIEPGRKALQSVGFSGYACTEFKWDARDGLYKLMEINGRHNLSGLLSVHCGINFAWLHYRHLMEGERPQAAAFKEGIYWADITRDFCYSLMSFRQEKYPLSAYLRPYFKPHVHPIWDIKDPKPFLQRLCFLAKQLIRRRQCRLGEKEEQPLSWWQSFHKRIR</sequence>
<dbReference type="SUPFAM" id="SSF56059">
    <property type="entry name" value="Glutathione synthetase ATP-binding domain-like"/>
    <property type="match status" value="1"/>
</dbReference>
<dbReference type="STRING" id="1842532.A7E78_03215"/>
<dbReference type="Gene3D" id="3.30.1490.20">
    <property type="entry name" value="ATP-grasp fold, A domain"/>
    <property type="match status" value="1"/>
</dbReference>
<evidence type="ECO:0000313" key="3">
    <source>
        <dbReference type="EMBL" id="APG26929.1"/>
    </source>
</evidence>
<keyword evidence="4" id="KW-1185">Reference proteome</keyword>
<keyword evidence="1" id="KW-0067">ATP-binding</keyword>
<reference evidence="3 4" key="1">
    <citation type="journal article" date="2017" name="Genome Announc.">
        <title>Complete Genome Sequences of Two Acetylene-Fermenting Pelobacter acetylenicus Strains.</title>
        <authorList>
            <person name="Sutton J.M."/>
            <person name="Baesman S.M."/>
            <person name="Fierst J.L."/>
            <person name="Poret-Peterson A.T."/>
            <person name="Oremland R.S."/>
            <person name="Dunlap D.S."/>
            <person name="Akob D.M."/>
        </authorList>
    </citation>
    <scope>NUCLEOTIDE SEQUENCE [LARGE SCALE GENOMIC DNA]</scope>
    <source>
        <strain evidence="3 4">SFB93</strain>
    </source>
</reference>
<dbReference type="EMBL" id="CP015519">
    <property type="protein sequence ID" value="APG26929.1"/>
    <property type="molecule type" value="Genomic_DNA"/>
</dbReference>
<evidence type="ECO:0000256" key="1">
    <source>
        <dbReference type="PROSITE-ProRule" id="PRU00409"/>
    </source>
</evidence>
<evidence type="ECO:0000313" key="4">
    <source>
        <dbReference type="Proteomes" id="UP000182517"/>
    </source>
</evidence>
<proteinExistence type="predicted"/>
<protein>
    <recommendedName>
        <fullName evidence="2">ATP-grasp domain-containing protein</fullName>
    </recommendedName>
</protein>
<dbReference type="Proteomes" id="UP000182517">
    <property type="component" value="Chromosome"/>
</dbReference>
<dbReference type="GO" id="GO:0005524">
    <property type="term" value="F:ATP binding"/>
    <property type="evidence" value="ECO:0007669"/>
    <property type="project" value="UniProtKB-UniRule"/>
</dbReference>
<keyword evidence="1" id="KW-0547">Nucleotide-binding</keyword>
<dbReference type="InterPro" id="IPR013815">
    <property type="entry name" value="ATP_grasp_subdomain_1"/>
</dbReference>
<dbReference type="KEGG" id="pef:A7E78_03215"/>
<dbReference type="RefSeq" id="WP_072282891.1">
    <property type="nucleotide sequence ID" value="NZ_CP015519.1"/>
</dbReference>